<accession>A0AAJ7FRV1</accession>
<organism evidence="2 3">
    <name type="scientific">Cephus cinctus</name>
    <name type="common">Wheat stem sawfly</name>
    <dbReference type="NCBI Taxonomy" id="211228"/>
    <lineage>
        <taxon>Eukaryota</taxon>
        <taxon>Metazoa</taxon>
        <taxon>Ecdysozoa</taxon>
        <taxon>Arthropoda</taxon>
        <taxon>Hexapoda</taxon>
        <taxon>Insecta</taxon>
        <taxon>Pterygota</taxon>
        <taxon>Neoptera</taxon>
        <taxon>Endopterygota</taxon>
        <taxon>Hymenoptera</taxon>
        <taxon>Cephoidea</taxon>
        <taxon>Cephidae</taxon>
        <taxon>Cephus</taxon>
    </lineage>
</organism>
<dbReference type="AlphaFoldDB" id="A0AAJ7FRV1"/>
<name>A0AAJ7FRV1_CEPCN</name>
<evidence type="ECO:0000313" key="2">
    <source>
        <dbReference type="Proteomes" id="UP000694920"/>
    </source>
</evidence>
<gene>
    <name evidence="3" type="primary">LOC107272510</name>
</gene>
<dbReference type="KEGG" id="ccin:107272510"/>
<evidence type="ECO:0000256" key="1">
    <source>
        <dbReference type="SAM" id="Coils"/>
    </source>
</evidence>
<dbReference type="CTD" id="33578"/>
<dbReference type="GeneID" id="107272510"/>
<dbReference type="Proteomes" id="UP000694920">
    <property type="component" value="Unplaced"/>
</dbReference>
<feature type="coiled-coil region" evidence="1">
    <location>
        <begin position="234"/>
        <end position="358"/>
    </location>
</feature>
<sequence>MCESMDAVDLSLLYTIEEETDENGSDIKRQLRKLALENESYNQEIYELRRKLEVSIATQKEMSEINASLESTIAERAIHAENTIACLQCRLSNEKKEYSERLFQLETDLAQRDQEIMNLKKTILELKKIEPVIINGPDYSDSITKVTEPLIEKVAALSSIIEEQYKKQTQYEELVPALEQQYRECNEILNVTKEELASKNAILESNQEELAVCRMELQSIKSAPSDIHKGNSIFAEVEDRRRGMLKKMADLQNNYQEIKQMYHNKEVEFNVFRSQYAAMFHKADNTANILEDKDKLLIVYKDRVAELENKLKEEQMKDKQKERKQSTGKDFSYLEILLVEKTKEIEELHKKLEHTSIQRILTANMEYTLKDELRHWKRKAFSYESELITLKSKLELKHINDEIKNCYLWEDKFDMNKDESSKNQNIMNDTIKIPERQISQKVIGHNVEEKINESINVSTDITANDMELTGIIPSIIHKDLPGKSTLNNISSMPLKSAILKPDQVIKHLESGYKEKEKKSLRFSPDTVDSVSQQVKKDLKITKKEYPIIYIATNKK</sequence>
<dbReference type="RefSeq" id="XP_015605206.1">
    <property type="nucleotide sequence ID" value="XM_015749720.2"/>
</dbReference>
<reference evidence="3" key="1">
    <citation type="submission" date="2025-08" db="UniProtKB">
        <authorList>
            <consortium name="RefSeq"/>
        </authorList>
    </citation>
    <scope>IDENTIFICATION</scope>
</reference>
<keyword evidence="2" id="KW-1185">Reference proteome</keyword>
<evidence type="ECO:0000313" key="3">
    <source>
        <dbReference type="RefSeq" id="XP_015605206.1"/>
    </source>
</evidence>
<keyword evidence="1" id="KW-0175">Coiled coil</keyword>
<proteinExistence type="predicted"/>
<protein>
    <submittedName>
        <fullName evidence="3">Protein Spindly isoform X1</fullName>
    </submittedName>
</protein>